<reference evidence="1 2" key="1">
    <citation type="submission" date="2020-03" db="EMBL/GenBank/DDBJ databases">
        <title>Draft Genome Sequence of Cudoniella acicularis.</title>
        <authorList>
            <person name="Buettner E."/>
            <person name="Kellner H."/>
        </authorList>
    </citation>
    <scope>NUCLEOTIDE SEQUENCE [LARGE SCALE GENOMIC DNA]</scope>
    <source>
        <strain evidence="1 2">DSM 108380</strain>
    </source>
</reference>
<proteinExistence type="predicted"/>
<accession>A0A8H4R7G8</accession>
<comment type="caution">
    <text evidence="1">The sequence shown here is derived from an EMBL/GenBank/DDBJ whole genome shotgun (WGS) entry which is preliminary data.</text>
</comment>
<evidence type="ECO:0000313" key="2">
    <source>
        <dbReference type="Proteomes" id="UP000566819"/>
    </source>
</evidence>
<name>A0A8H4R7G8_9HELO</name>
<keyword evidence="2" id="KW-1185">Reference proteome</keyword>
<gene>
    <name evidence="1" type="ORF">G7Y89_g13131</name>
</gene>
<sequence>MLLLAKRKSLGIGIGKKSVSRFPFSRLAPLLGLEGPSPILSPPSPQVALARSKCNENAPNAEIPRCKLEGLLQHATGLTRVGEQLCSIPEVYQQECKNSNNHTDAHIPTRPLLDVVELLDHFAFYTQNVGKYSLLPSNDTTLAKLAGFQKEQCRVKRYADLLAKFLGCDRVHVTEGHRELPAESALACALQI</sequence>
<dbReference type="Proteomes" id="UP000566819">
    <property type="component" value="Unassembled WGS sequence"/>
</dbReference>
<organism evidence="1 2">
    <name type="scientific">Cudoniella acicularis</name>
    <dbReference type="NCBI Taxonomy" id="354080"/>
    <lineage>
        <taxon>Eukaryota</taxon>
        <taxon>Fungi</taxon>
        <taxon>Dikarya</taxon>
        <taxon>Ascomycota</taxon>
        <taxon>Pezizomycotina</taxon>
        <taxon>Leotiomycetes</taxon>
        <taxon>Helotiales</taxon>
        <taxon>Tricladiaceae</taxon>
        <taxon>Cudoniella</taxon>
    </lineage>
</organism>
<evidence type="ECO:0000313" key="1">
    <source>
        <dbReference type="EMBL" id="KAF4625039.1"/>
    </source>
</evidence>
<dbReference type="AlphaFoldDB" id="A0A8H4R7G8"/>
<dbReference type="EMBL" id="JAAMPI010001481">
    <property type="protein sequence ID" value="KAF4625039.1"/>
    <property type="molecule type" value="Genomic_DNA"/>
</dbReference>
<protein>
    <submittedName>
        <fullName evidence="1">Uncharacterized protein</fullName>
    </submittedName>
</protein>